<gene>
    <name evidence="1" type="ORF">TCAL_00776</name>
</gene>
<protein>
    <recommendedName>
        <fullName evidence="3">CCHC-type domain-containing protein</fullName>
    </recommendedName>
</protein>
<dbReference type="InterPro" id="IPR036875">
    <property type="entry name" value="Znf_CCHC_sf"/>
</dbReference>
<proteinExistence type="predicted"/>
<dbReference type="AlphaFoldDB" id="A0A553PA94"/>
<accession>A0A553PA94</accession>
<name>A0A553PA94_TIGCA</name>
<feature type="non-terminal residue" evidence="1">
    <location>
        <position position="1"/>
    </location>
</feature>
<reference evidence="1 2" key="1">
    <citation type="journal article" date="2018" name="Nat. Ecol. Evol.">
        <title>Genomic signatures of mitonuclear coevolution across populations of Tigriopus californicus.</title>
        <authorList>
            <person name="Barreto F.S."/>
            <person name="Watson E.T."/>
            <person name="Lima T.G."/>
            <person name="Willett C.S."/>
            <person name="Edmands S."/>
            <person name="Li W."/>
            <person name="Burton R.S."/>
        </authorList>
    </citation>
    <scope>NUCLEOTIDE SEQUENCE [LARGE SCALE GENOMIC DNA]</scope>
    <source>
        <strain evidence="1 2">San Diego</strain>
    </source>
</reference>
<evidence type="ECO:0000313" key="2">
    <source>
        <dbReference type="Proteomes" id="UP000318571"/>
    </source>
</evidence>
<dbReference type="Proteomes" id="UP000318571">
    <property type="component" value="Chromosome 2"/>
</dbReference>
<dbReference type="Gene3D" id="4.10.60.10">
    <property type="entry name" value="Zinc finger, CCHC-type"/>
    <property type="match status" value="1"/>
</dbReference>
<keyword evidence="2" id="KW-1185">Reference proteome</keyword>
<organism evidence="1 2">
    <name type="scientific">Tigriopus californicus</name>
    <name type="common">Marine copepod</name>
    <dbReference type="NCBI Taxonomy" id="6832"/>
    <lineage>
        <taxon>Eukaryota</taxon>
        <taxon>Metazoa</taxon>
        <taxon>Ecdysozoa</taxon>
        <taxon>Arthropoda</taxon>
        <taxon>Crustacea</taxon>
        <taxon>Multicrustacea</taxon>
        <taxon>Hexanauplia</taxon>
        <taxon>Copepoda</taxon>
        <taxon>Harpacticoida</taxon>
        <taxon>Harpacticidae</taxon>
        <taxon>Tigriopus</taxon>
    </lineage>
</organism>
<comment type="caution">
    <text evidence="1">The sequence shown here is derived from an EMBL/GenBank/DDBJ whole genome shotgun (WGS) entry which is preliminary data.</text>
</comment>
<dbReference type="SUPFAM" id="SSF57756">
    <property type="entry name" value="Retrovirus zinc finger-like domains"/>
    <property type="match status" value="1"/>
</dbReference>
<dbReference type="EMBL" id="VCGU01000005">
    <property type="protein sequence ID" value="TRY74607.1"/>
    <property type="molecule type" value="Genomic_DNA"/>
</dbReference>
<evidence type="ECO:0008006" key="3">
    <source>
        <dbReference type="Google" id="ProtNLM"/>
    </source>
</evidence>
<sequence length="280" mass="31461">WSRRHKLLAEQNLSLAKSVQLCQAEEAATLSSSNMGGKIINKISSYRKLQRPSKLKYRTNATQLKSKCHSCGYADHKTNSAGPAAEKTCNKCNRKGHFQSMCQKKKNKNVRDPSRTGKIVLKCRPAMSKSFEKVAWIPDTGSDVDGIDPVNFNKMSGSVDMLNPDQEAVRDVTGTPLESLGCCPVVFLHGNEEITSVVHVFEHSFSPEWQKAVKQVDLKEYRSREKFRVRSNRSTIALKALVIGTGVDIQDPRSKTWMNTRVCIGQRRDYYMKTLSGAVY</sequence>
<dbReference type="GO" id="GO:0008270">
    <property type="term" value="F:zinc ion binding"/>
    <property type="evidence" value="ECO:0007669"/>
    <property type="project" value="InterPro"/>
</dbReference>
<dbReference type="GO" id="GO:0003676">
    <property type="term" value="F:nucleic acid binding"/>
    <property type="evidence" value="ECO:0007669"/>
    <property type="project" value="InterPro"/>
</dbReference>
<evidence type="ECO:0000313" key="1">
    <source>
        <dbReference type="EMBL" id="TRY74607.1"/>
    </source>
</evidence>
<feature type="non-terminal residue" evidence="1">
    <location>
        <position position="280"/>
    </location>
</feature>